<accession>A0A8J7HB32</accession>
<keyword evidence="2" id="KW-1185">Reference proteome</keyword>
<reference evidence="1" key="1">
    <citation type="submission" date="2020-12" db="EMBL/GenBank/DDBJ databases">
        <title>M. sibirica DSM 26468T genome.</title>
        <authorList>
            <person name="Thieme N."/>
            <person name="Rettenmaier R."/>
            <person name="Zverlov V."/>
            <person name="Liebl W."/>
        </authorList>
    </citation>
    <scope>NUCLEOTIDE SEQUENCE</scope>
    <source>
        <strain evidence="1">DSM 26468</strain>
    </source>
</reference>
<dbReference type="RefSeq" id="WP_197660848.1">
    <property type="nucleotide sequence ID" value="NZ_JAEAGR010000005.1"/>
</dbReference>
<dbReference type="EMBL" id="JAEAGR010000005">
    <property type="protein sequence ID" value="MBH1940631.1"/>
    <property type="molecule type" value="Genomic_DNA"/>
</dbReference>
<evidence type="ECO:0000313" key="1">
    <source>
        <dbReference type="EMBL" id="MBH1940631.1"/>
    </source>
</evidence>
<gene>
    <name evidence="1" type="ORF">I5677_06995</name>
</gene>
<evidence type="ECO:0000313" key="2">
    <source>
        <dbReference type="Proteomes" id="UP000623269"/>
    </source>
</evidence>
<organism evidence="1 2">
    <name type="scientific">Mobilitalea sibirica</name>
    <dbReference type="NCBI Taxonomy" id="1462919"/>
    <lineage>
        <taxon>Bacteria</taxon>
        <taxon>Bacillati</taxon>
        <taxon>Bacillota</taxon>
        <taxon>Clostridia</taxon>
        <taxon>Lachnospirales</taxon>
        <taxon>Lachnospiraceae</taxon>
        <taxon>Mobilitalea</taxon>
    </lineage>
</organism>
<protein>
    <submittedName>
        <fullName evidence="1">Uncharacterized protein</fullName>
    </submittedName>
</protein>
<proteinExistence type="predicted"/>
<sequence length="222" mass="25966">MASNIIAYVGMDSFDVMLYLSRLLSVLGKKVLLIDHSETLSLTYSIPQPEGVSCKSDIIHYRGIEFTTMVVADEVIKEYDDVLIAYGYTRQFQDIHYCNRIIYVTNLYRYNHERLLKLRHKDYIGKSVVRSLLVKDIISSFIDLEIISEKIDPLIHNNQIDYLFMDERDEISSLLCHHSYLPCLKKITGQMKKYLMNEVKNMHPQLEYKHIKCALHKARKGV</sequence>
<comment type="caution">
    <text evidence="1">The sequence shown here is derived from an EMBL/GenBank/DDBJ whole genome shotgun (WGS) entry which is preliminary data.</text>
</comment>
<name>A0A8J7HB32_9FIRM</name>
<dbReference type="Proteomes" id="UP000623269">
    <property type="component" value="Unassembled WGS sequence"/>
</dbReference>
<dbReference type="AlphaFoldDB" id="A0A8J7HB32"/>